<evidence type="ECO:0000313" key="2">
    <source>
        <dbReference type="Proteomes" id="UP000298180"/>
    </source>
</evidence>
<dbReference type="AlphaFoldDB" id="A0A4Z0C5R6"/>
<keyword evidence="2" id="KW-1185">Reference proteome</keyword>
<evidence type="ECO:0000313" key="1">
    <source>
        <dbReference type="EMBL" id="TFZ06943.1"/>
    </source>
</evidence>
<dbReference type="RefSeq" id="WP_135263025.1">
    <property type="nucleotide sequence ID" value="NZ_SMLM01000001.1"/>
</dbReference>
<proteinExistence type="predicted"/>
<comment type="caution">
    <text evidence="1">The sequence shown here is derived from an EMBL/GenBank/DDBJ whole genome shotgun (WGS) entry which is preliminary data.</text>
</comment>
<organism evidence="1 2">
    <name type="scientific">Ramlibacter henchirensis</name>
    <dbReference type="NCBI Taxonomy" id="204072"/>
    <lineage>
        <taxon>Bacteria</taxon>
        <taxon>Pseudomonadati</taxon>
        <taxon>Pseudomonadota</taxon>
        <taxon>Betaproteobacteria</taxon>
        <taxon>Burkholderiales</taxon>
        <taxon>Comamonadaceae</taxon>
        <taxon>Ramlibacter</taxon>
    </lineage>
</organism>
<protein>
    <submittedName>
        <fullName evidence="1">Uncharacterized protein</fullName>
    </submittedName>
</protein>
<gene>
    <name evidence="1" type="ORF">EZ313_10090</name>
</gene>
<dbReference type="OrthoDB" id="8908847at2"/>
<accession>A0A4Z0C5R6</accession>
<dbReference type="Proteomes" id="UP000298180">
    <property type="component" value="Unassembled WGS sequence"/>
</dbReference>
<sequence length="257" mass="27661">MAALQVQAQLTVPSEPALTGSLGLTYRRLIETAPSGARLLTERGPMLQLQLQAVRPLADGGALGLRGTFIGGDLDYDGQTQAGVPLTTRTRQGESGADLMWRPHAPAPWGEGWLTLGLLANRRVIESTPIAGGLDEVSTAAMAGLRWRSPQLAPASGWNARVEAEARVSVWHRLDVDFYGVLDRTHFEGARKRMLVARLLASPADSPWEWGLEWSGLWQPASKAVGVSRGGAPLAGTTVRQPELSTRDVTLRVGRSF</sequence>
<name>A0A4Z0C5R6_9BURK</name>
<dbReference type="EMBL" id="SMLM01000001">
    <property type="protein sequence ID" value="TFZ06943.1"/>
    <property type="molecule type" value="Genomic_DNA"/>
</dbReference>
<reference evidence="1 2" key="1">
    <citation type="submission" date="2019-03" db="EMBL/GenBank/DDBJ databases">
        <title>Ramlibacter henchirensis DSM 14656, whole genome shotgun sequence.</title>
        <authorList>
            <person name="Zhang X."/>
            <person name="Feng G."/>
            <person name="Zhu H."/>
        </authorList>
    </citation>
    <scope>NUCLEOTIDE SEQUENCE [LARGE SCALE GENOMIC DNA]</scope>
    <source>
        <strain evidence="1 2">DSM 14656</strain>
    </source>
</reference>